<comment type="caution">
    <text evidence="1">The sequence shown here is derived from an EMBL/GenBank/DDBJ whole genome shotgun (WGS) entry which is preliminary data.</text>
</comment>
<dbReference type="EMBL" id="CAXDID020000170">
    <property type="protein sequence ID" value="CAL6047037.1"/>
    <property type="molecule type" value="Genomic_DNA"/>
</dbReference>
<dbReference type="EMBL" id="CATOUU010000873">
    <property type="protein sequence ID" value="CAI9956400.1"/>
    <property type="molecule type" value="Genomic_DNA"/>
</dbReference>
<keyword evidence="3" id="KW-1185">Reference proteome</keyword>
<evidence type="ECO:0000313" key="1">
    <source>
        <dbReference type="EMBL" id="CAI9956400.1"/>
    </source>
</evidence>
<reference evidence="2 3" key="2">
    <citation type="submission" date="2024-07" db="EMBL/GenBank/DDBJ databases">
        <authorList>
            <person name="Akdeniz Z."/>
        </authorList>
    </citation>
    <scope>NUCLEOTIDE SEQUENCE [LARGE SCALE GENOMIC DNA]</scope>
</reference>
<gene>
    <name evidence="2" type="ORF">HINF_LOCUS42014</name>
    <name evidence="1" type="ORF">HINF_LOCUS44045</name>
</gene>
<proteinExistence type="predicted"/>
<evidence type="ECO:0000313" key="2">
    <source>
        <dbReference type="EMBL" id="CAL6047037.1"/>
    </source>
</evidence>
<accession>A0AA86QCU3</accession>
<dbReference type="Proteomes" id="UP001642409">
    <property type="component" value="Unassembled WGS sequence"/>
</dbReference>
<dbReference type="AlphaFoldDB" id="A0AA86QCU3"/>
<evidence type="ECO:0000313" key="3">
    <source>
        <dbReference type="Proteomes" id="UP001642409"/>
    </source>
</evidence>
<name>A0AA86QCU3_9EUKA</name>
<organism evidence="1">
    <name type="scientific">Hexamita inflata</name>
    <dbReference type="NCBI Taxonomy" id="28002"/>
    <lineage>
        <taxon>Eukaryota</taxon>
        <taxon>Metamonada</taxon>
        <taxon>Diplomonadida</taxon>
        <taxon>Hexamitidae</taxon>
        <taxon>Hexamitinae</taxon>
        <taxon>Hexamita</taxon>
    </lineage>
</organism>
<sequence>MSIFSQIITTTQNDPDKYEYPSVIEVTPSNNIFRKDDFVSLVSLTMKNLYSTQGKLLIVDTDLISVISIVQFDYELDNPHDLVYEFNKQQSLIKIEAIFENKQFRRFKYTNISASNLTLQTTGNLQNILGIHNDIQLKIGAETDMTKDTTKDKTKNFDQLDDNSMRIQYVKICCEQINACMQNTIQYKENTTLRQKTLFNYDVLTIVNRSSNFCYSNKNLDVHLQLLKNPPLTFKILDQDDRPINISFIVIELQFYQKQVLNFTNEVTLSSQIKGHNKQQMFMSIEKEQQEISLPRSITQIALSDVSGQIQDITLSLNNSKVIVTFYDCELYPMTYNQVFFFSNEKDENVYKSLQGYYRTNGGAPGGLTQEIILFNEPEFKDYQNKFIDYDFMQILAAFLQRITNNKLKIQFTHDKKKNQINYKTQVKRNDISTTDMILFNRYYCYYDFEFVNSDQQTNIINRVFNSSQVSINNAPFRKQLANIPEPKFEISQGTLQVNLSQMFCYSTMFYIIVEQQDFDQILGVVVGNNLILQPTNRSVFLWKNIYSESKKLNFRIMSYVENESNQLVKVESSYIPNMQLRLLVK</sequence>
<protein>
    <submittedName>
        <fullName evidence="2">Hypothetical_protein</fullName>
    </submittedName>
</protein>
<reference evidence="1" key="1">
    <citation type="submission" date="2023-06" db="EMBL/GenBank/DDBJ databases">
        <authorList>
            <person name="Kurt Z."/>
        </authorList>
    </citation>
    <scope>NUCLEOTIDE SEQUENCE</scope>
</reference>